<dbReference type="SUPFAM" id="SSF88713">
    <property type="entry name" value="Glycoside hydrolase/deacetylase"/>
    <property type="match status" value="1"/>
</dbReference>
<keyword evidence="2" id="KW-0378">Hydrolase</keyword>
<evidence type="ECO:0000313" key="5">
    <source>
        <dbReference type="EMBL" id="MFD2866964.1"/>
    </source>
</evidence>
<dbReference type="Proteomes" id="UP001597568">
    <property type="component" value="Unassembled WGS sequence"/>
</dbReference>
<evidence type="ECO:0000256" key="1">
    <source>
        <dbReference type="ARBA" id="ARBA00022723"/>
    </source>
</evidence>
<evidence type="ECO:0000313" key="6">
    <source>
        <dbReference type="Proteomes" id="UP001597568"/>
    </source>
</evidence>
<dbReference type="InterPro" id="IPR050248">
    <property type="entry name" value="Polysacc_deacetylase_ArnD"/>
</dbReference>
<keyword evidence="3" id="KW-0812">Transmembrane</keyword>
<proteinExistence type="predicted"/>
<keyword evidence="1" id="KW-0479">Metal-binding</keyword>
<feature type="transmembrane region" description="Helical" evidence="3">
    <location>
        <begin position="12"/>
        <end position="31"/>
    </location>
</feature>
<dbReference type="PANTHER" id="PTHR10587">
    <property type="entry name" value="GLYCOSYL TRANSFERASE-RELATED"/>
    <property type="match status" value="1"/>
</dbReference>
<dbReference type="InterPro" id="IPR002509">
    <property type="entry name" value="NODB_dom"/>
</dbReference>
<dbReference type="EMBL" id="JBHUOR010000002">
    <property type="protein sequence ID" value="MFD2866964.1"/>
    <property type="molecule type" value="Genomic_DNA"/>
</dbReference>
<gene>
    <name evidence="5" type="ORF">ACFSY7_00220</name>
</gene>
<keyword evidence="3" id="KW-0472">Membrane</keyword>
<dbReference type="PROSITE" id="PS51257">
    <property type="entry name" value="PROKAR_LIPOPROTEIN"/>
    <property type="match status" value="1"/>
</dbReference>
<sequence length="449" mass="50270">MQWFPKTKLGKVNLALLIVLIVLVGCFFVLLNSNQTGQNLAGAVQKISEEPTKPKKQEVNKVVVTSLKSPVKGILYNKEVSRAENYTLMYPLTGVEKVDDAIQKKVYKKRDAFTKSDAKKLVLSVNTTTSNKKVSFIIKQKELQKDRTVITTAQTFTYDRHTKKLVSIQDIISTDVRLNRMSKEVRIKLQQKNKNLAISAKKIDKLTEPSWSKFNDFSLDGNNLKIYYQPHTFTDKLTSVTIPLDRLNQKYDVPVFSLNTHGKKYVALTFDDGPNKNVTPRILKTLKKHRAKATFYMLGKSVSEAPDTAKAVVAGGHEIGNHSYGHENLSKMTAANALKNIEHSNTLIKKATGIEPLTIRPPYGARNHGLEQQLSQPTVLWGVDTLDWKTRNAASTLQAVQQHLYPGAIILMHDIHPTTANALDSILTYLESKGYTCVTISQLEGKAQP</sequence>
<name>A0ABW5XVG7_9BACL</name>
<evidence type="ECO:0000256" key="2">
    <source>
        <dbReference type="ARBA" id="ARBA00022801"/>
    </source>
</evidence>
<comment type="caution">
    <text evidence="5">The sequence shown here is derived from an EMBL/GenBank/DDBJ whole genome shotgun (WGS) entry which is preliminary data.</text>
</comment>
<dbReference type="PANTHER" id="PTHR10587:SF133">
    <property type="entry name" value="CHITIN DEACETYLASE 1-RELATED"/>
    <property type="match status" value="1"/>
</dbReference>
<dbReference type="Pfam" id="PF01522">
    <property type="entry name" value="Polysacc_deac_1"/>
    <property type="match status" value="1"/>
</dbReference>
<protein>
    <submittedName>
        <fullName evidence="5">Polysaccharide deacetylase family protein</fullName>
    </submittedName>
</protein>
<evidence type="ECO:0000259" key="4">
    <source>
        <dbReference type="PROSITE" id="PS51677"/>
    </source>
</evidence>
<accession>A0ABW5XVG7</accession>
<dbReference type="InterPro" id="IPR011330">
    <property type="entry name" value="Glyco_hydro/deAcase_b/a-brl"/>
</dbReference>
<keyword evidence="3" id="KW-1133">Transmembrane helix</keyword>
<feature type="domain" description="NodB homology" evidence="4">
    <location>
        <begin position="264"/>
        <end position="438"/>
    </location>
</feature>
<reference evidence="6" key="1">
    <citation type="journal article" date="2019" name="Int. J. Syst. Evol. Microbiol.">
        <title>The Global Catalogue of Microorganisms (GCM) 10K type strain sequencing project: providing services to taxonomists for standard genome sequencing and annotation.</title>
        <authorList>
            <consortium name="The Broad Institute Genomics Platform"/>
            <consortium name="The Broad Institute Genome Sequencing Center for Infectious Disease"/>
            <person name="Wu L."/>
            <person name="Ma J."/>
        </authorList>
    </citation>
    <scope>NUCLEOTIDE SEQUENCE [LARGE SCALE GENOMIC DNA]</scope>
    <source>
        <strain evidence="6">KCTC 33522</strain>
    </source>
</reference>
<dbReference type="Gene3D" id="3.20.20.370">
    <property type="entry name" value="Glycoside hydrolase/deacetylase"/>
    <property type="match status" value="1"/>
</dbReference>
<keyword evidence="6" id="KW-1185">Reference proteome</keyword>
<dbReference type="PROSITE" id="PS51677">
    <property type="entry name" value="NODB"/>
    <property type="match status" value="1"/>
</dbReference>
<dbReference type="RefSeq" id="WP_380146404.1">
    <property type="nucleotide sequence ID" value="NZ_JBHUOR010000002.1"/>
</dbReference>
<evidence type="ECO:0000256" key="3">
    <source>
        <dbReference type="SAM" id="Phobius"/>
    </source>
</evidence>
<organism evidence="5 6">
    <name type="scientific">Kurthia populi</name>
    <dbReference type="NCBI Taxonomy" id="1562132"/>
    <lineage>
        <taxon>Bacteria</taxon>
        <taxon>Bacillati</taxon>
        <taxon>Bacillota</taxon>
        <taxon>Bacilli</taxon>
        <taxon>Bacillales</taxon>
        <taxon>Caryophanaceae</taxon>
        <taxon>Kurthia</taxon>
    </lineage>
</organism>